<dbReference type="SUPFAM" id="SSF51206">
    <property type="entry name" value="cAMP-binding domain-like"/>
    <property type="match status" value="1"/>
</dbReference>
<dbReference type="Proteomes" id="UP001190700">
    <property type="component" value="Unassembled WGS sequence"/>
</dbReference>
<name>A0AAE0GYA3_9CHLO</name>
<evidence type="ECO:0000313" key="4">
    <source>
        <dbReference type="Proteomes" id="UP001190700"/>
    </source>
</evidence>
<organism evidence="3 4">
    <name type="scientific">Cymbomonas tetramitiformis</name>
    <dbReference type="NCBI Taxonomy" id="36881"/>
    <lineage>
        <taxon>Eukaryota</taxon>
        <taxon>Viridiplantae</taxon>
        <taxon>Chlorophyta</taxon>
        <taxon>Pyramimonadophyceae</taxon>
        <taxon>Pyramimonadales</taxon>
        <taxon>Pyramimonadaceae</taxon>
        <taxon>Cymbomonas</taxon>
    </lineage>
</organism>
<evidence type="ECO:0000259" key="2">
    <source>
        <dbReference type="Pfam" id="PF03235"/>
    </source>
</evidence>
<dbReference type="AlphaFoldDB" id="A0AAE0GYA3"/>
<dbReference type="InterPro" id="IPR014710">
    <property type="entry name" value="RmlC-like_jellyroll"/>
</dbReference>
<evidence type="ECO:0000313" key="3">
    <source>
        <dbReference type="EMBL" id="KAK3286437.1"/>
    </source>
</evidence>
<dbReference type="Pfam" id="PF03235">
    <property type="entry name" value="GmrSD_N"/>
    <property type="match status" value="1"/>
</dbReference>
<reference evidence="3 4" key="1">
    <citation type="journal article" date="2015" name="Genome Biol. Evol.">
        <title>Comparative Genomics of a Bacterivorous Green Alga Reveals Evolutionary Causalities and Consequences of Phago-Mixotrophic Mode of Nutrition.</title>
        <authorList>
            <person name="Burns J.A."/>
            <person name="Paasch A."/>
            <person name="Narechania A."/>
            <person name="Kim E."/>
        </authorList>
    </citation>
    <scope>NUCLEOTIDE SEQUENCE [LARGE SCALE GENOMIC DNA]</scope>
    <source>
        <strain evidence="3 4">PLY_AMNH</strain>
    </source>
</reference>
<proteinExistence type="predicted"/>
<dbReference type="Gene3D" id="2.60.120.10">
    <property type="entry name" value="Jelly Rolls"/>
    <property type="match status" value="1"/>
</dbReference>
<evidence type="ECO:0000256" key="1">
    <source>
        <dbReference type="SAM" id="MobiDB-lite"/>
    </source>
</evidence>
<accession>A0AAE0GYA3</accession>
<sequence length="669" mass="74103">MCAEYRIPLFQRTYCWGADDRLVSGWWKNVSTGGKGHSVGTAMFKKDANNPNCILCLDGQQRMTTNLLLIAAIRDAALGQLQQLQREHPEATKVQLAGQALVDYAEQFLYSDVPAFHRWAEETVVKLESVCVGKRDRSEESGVHDLDEALARGWQAAHQRGSRLPFSKLTPSFVDRAPFHELITIGRCQHVLLQNSGERSLQATPAARATNQGAAKAQFDKFIASRISGEDHQRNHSMLLNEAASGPAVQAQALDDLRELLSSALGMCLVRVECLNDLDLAAVFLWLQEKALFGPAASLVNKQPGLHFKGCDWVRNLLLSVYMDLDLAAQEDAYYTLWLQPLESQHSGYGELDALLAAFVEHSTGVSLQQGLASFKPSLGRLPQQQQLHKEQQQQLHQDPSGAQRFVSSFEKTVTSMIQRNPGDLSKYGGALLYSRFHSIMAEREERVRRSGEVAHAVRARGAQDSAGDLIRRVLAKPPKLRTREEVHILEAAISGNDWLQSTEAAINPAALTECIRKLALQVATAGEVLWSPGDSPRGYCILLNGAVSEYRSEAEAQADMGASVTLRADALGRVGFGKESLLEVTTAMQNKLVVESETAELLWVDRETYFKTCKKMFGGTDIEGMRKPDAVPPSSVYRIEFNRLMREEAVVLITEIAEFGRTFRGLQE</sequence>
<gene>
    <name evidence="3" type="ORF">CYMTET_6010</name>
</gene>
<protein>
    <recommendedName>
        <fullName evidence="2">GmrSD restriction endonucleases N-terminal domain-containing protein</fullName>
    </recommendedName>
</protein>
<dbReference type="InterPro" id="IPR004919">
    <property type="entry name" value="GmrSD_N"/>
</dbReference>
<dbReference type="InterPro" id="IPR018490">
    <property type="entry name" value="cNMP-bd_dom_sf"/>
</dbReference>
<feature type="region of interest" description="Disordered" evidence="1">
    <location>
        <begin position="383"/>
        <end position="402"/>
    </location>
</feature>
<comment type="caution">
    <text evidence="3">The sequence shown here is derived from an EMBL/GenBank/DDBJ whole genome shotgun (WGS) entry which is preliminary data.</text>
</comment>
<dbReference type="EMBL" id="LGRX02001264">
    <property type="protein sequence ID" value="KAK3286437.1"/>
    <property type="molecule type" value="Genomic_DNA"/>
</dbReference>
<keyword evidence="4" id="KW-1185">Reference proteome</keyword>
<feature type="domain" description="GmrSD restriction endonucleases N-terminal" evidence="2">
    <location>
        <begin position="5"/>
        <end position="84"/>
    </location>
</feature>